<evidence type="ECO:0000313" key="1">
    <source>
        <dbReference type="EMBL" id="CAG8647641.1"/>
    </source>
</evidence>
<sequence>LLISGSETILDGSGIEVTEEFDFSRRVFNCSRRDKRYTKSRLLTNIIEKRSAANHVLIVMENYALKSKPLNIRNDNVANAYSKGTSSERLKNLKRIENALVECIDEKVLGQENILPQISGNSVSMDQRKNIDAGIVESFYEYQKTIPKSLSHIEEF</sequence>
<feature type="non-terminal residue" evidence="1">
    <location>
        <position position="156"/>
    </location>
</feature>
<reference evidence="1" key="1">
    <citation type="submission" date="2021-06" db="EMBL/GenBank/DDBJ databases">
        <authorList>
            <person name="Kallberg Y."/>
            <person name="Tangrot J."/>
            <person name="Rosling A."/>
        </authorList>
    </citation>
    <scope>NUCLEOTIDE SEQUENCE</scope>
    <source>
        <strain evidence="1">CL551</strain>
    </source>
</reference>
<keyword evidence="2" id="KW-1185">Reference proteome</keyword>
<organism evidence="1 2">
    <name type="scientific">Acaulospora morrowiae</name>
    <dbReference type="NCBI Taxonomy" id="94023"/>
    <lineage>
        <taxon>Eukaryota</taxon>
        <taxon>Fungi</taxon>
        <taxon>Fungi incertae sedis</taxon>
        <taxon>Mucoromycota</taxon>
        <taxon>Glomeromycotina</taxon>
        <taxon>Glomeromycetes</taxon>
        <taxon>Diversisporales</taxon>
        <taxon>Acaulosporaceae</taxon>
        <taxon>Acaulospora</taxon>
    </lineage>
</organism>
<protein>
    <submittedName>
        <fullName evidence="1">8166_t:CDS:1</fullName>
    </submittedName>
</protein>
<dbReference type="AlphaFoldDB" id="A0A9N9DQ02"/>
<comment type="caution">
    <text evidence="1">The sequence shown here is derived from an EMBL/GenBank/DDBJ whole genome shotgun (WGS) entry which is preliminary data.</text>
</comment>
<evidence type="ECO:0000313" key="2">
    <source>
        <dbReference type="Proteomes" id="UP000789342"/>
    </source>
</evidence>
<accession>A0A9N9DQ02</accession>
<dbReference type="EMBL" id="CAJVPV010010073">
    <property type="protein sequence ID" value="CAG8647641.1"/>
    <property type="molecule type" value="Genomic_DNA"/>
</dbReference>
<name>A0A9N9DQ02_9GLOM</name>
<dbReference type="Proteomes" id="UP000789342">
    <property type="component" value="Unassembled WGS sequence"/>
</dbReference>
<proteinExistence type="predicted"/>
<gene>
    <name evidence="1" type="ORF">AMORRO_LOCUS9807</name>
</gene>